<dbReference type="SUPFAM" id="SSF81383">
    <property type="entry name" value="F-box domain"/>
    <property type="match status" value="1"/>
</dbReference>
<reference evidence="6" key="4">
    <citation type="journal article" date="2018" name="Nat. Plants">
        <title>Whole-genome landscape of Medicago truncatula symbiotic genes.</title>
        <authorList>
            <person name="Pecrix Y."/>
            <person name="Staton S.E."/>
            <person name="Sallet E."/>
            <person name="Lelandais-Briere C."/>
            <person name="Moreau S."/>
            <person name="Carrere S."/>
            <person name="Blein T."/>
            <person name="Jardinaud M.F."/>
            <person name="Latrasse D."/>
            <person name="Zouine M."/>
            <person name="Zahm M."/>
            <person name="Kreplak J."/>
            <person name="Mayjonade B."/>
            <person name="Satge C."/>
            <person name="Perez M."/>
            <person name="Cauet S."/>
            <person name="Marande W."/>
            <person name="Chantry-Darmon C."/>
            <person name="Lopez-Roques C."/>
            <person name="Bouchez O."/>
            <person name="Berard A."/>
            <person name="Debelle F."/>
            <person name="Munos S."/>
            <person name="Bendahmane A."/>
            <person name="Berges H."/>
            <person name="Niebel A."/>
            <person name="Buitink J."/>
            <person name="Frugier F."/>
            <person name="Benhamed M."/>
            <person name="Crespi M."/>
            <person name="Gouzy J."/>
            <person name="Gamas P."/>
        </authorList>
    </citation>
    <scope>NUCLEOTIDE SEQUENCE [LARGE SCALE GENOMIC DNA]</scope>
    <source>
        <strain evidence="6">cv. Jemalong A17</strain>
    </source>
</reference>
<dbReference type="Gramene" id="rna33688">
    <property type="protein sequence ID" value="RHN58081.1"/>
    <property type="gene ID" value="gene33688"/>
</dbReference>
<dbReference type="EMBL" id="CM001221">
    <property type="protein sequence ID" value="AET00875.1"/>
    <property type="molecule type" value="Genomic_DNA"/>
</dbReference>
<dbReference type="PaxDb" id="3880-AET00875"/>
<keyword evidence="5" id="KW-1185">Reference proteome</keyword>
<evidence type="ECO:0000259" key="1">
    <source>
        <dbReference type="SMART" id="SM00256"/>
    </source>
</evidence>
<dbReference type="EMBL" id="PSQE01000005">
    <property type="protein sequence ID" value="RHN58081.1"/>
    <property type="molecule type" value="Genomic_DNA"/>
</dbReference>
<dbReference type="InterPro" id="IPR036047">
    <property type="entry name" value="F-box-like_dom_sf"/>
</dbReference>
<evidence type="ECO:0000313" key="6">
    <source>
        <dbReference type="Proteomes" id="UP000265566"/>
    </source>
</evidence>
<reference evidence="2 5" key="2">
    <citation type="journal article" date="2014" name="BMC Genomics">
        <title>An improved genome release (version Mt4.0) for the model legume Medicago truncatula.</title>
        <authorList>
            <person name="Tang H."/>
            <person name="Krishnakumar V."/>
            <person name="Bidwell S."/>
            <person name="Rosen B."/>
            <person name="Chan A."/>
            <person name="Zhou S."/>
            <person name="Gentzbittel L."/>
            <person name="Childs K.L."/>
            <person name="Yandell M."/>
            <person name="Gundlach H."/>
            <person name="Mayer K.F."/>
            <person name="Schwartz D.C."/>
            <person name="Town C.D."/>
        </authorList>
    </citation>
    <scope>GENOME REANNOTATION</scope>
    <source>
        <strain evidence="4 5">cv. Jemalong A17</strain>
    </source>
</reference>
<dbReference type="Pfam" id="PF07734">
    <property type="entry name" value="FBA_1"/>
    <property type="match status" value="1"/>
</dbReference>
<evidence type="ECO:0000313" key="5">
    <source>
        <dbReference type="Proteomes" id="UP000002051"/>
    </source>
</evidence>
<dbReference type="Proteomes" id="UP000002051">
    <property type="component" value="Chromosome 5"/>
</dbReference>
<sequence>MTPENVQVSNYIPDDIALSIMSKLPVKSLKRFESVRKSWYLLFDNRYFMTIYRNNFLSKGYSYYGDDTSLLLHITRDQECVLYSLSGENFENRVKLDSFPEDEENQLLFREENDDNSDEDECGFEILGSSINSTLCLRTFYHRNMKLILWNPTTNEFKVIPPSLVLSQPYREYVHHLVGYDHVQDDYKVIWFSIPYDLPPSFVSFWEIYSIRSNSWRKINIDMSPSYLKNKNKVNMNGVSHWLDDIRSDPHLVSFDLCSESCITTPIPSDVVGFFDSYLVWSVGDLMILNESIAFILNDTKISTFHISILSELDRCTRIMY</sequence>
<dbReference type="Proteomes" id="UP000265566">
    <property type="component" value="Chromosome 5"/>
</dbReference>
<dbReference type="EnsemblPlants" id="AET00875">
    <property type="protein sequence ID" value="AET00875"/>
    <property type="gene ID" value="MTR_5g096900"/>
</dbReference>
<dbReference type="InterPro" id="IPR017451">
    <property type="entry name" value="F-box-assoc_interact_dom"/>
</dbReference>
<reference evidence="3" key="5">
    <citation type="journal article" date="2018" name="Nat. Plants">
        <title>Whole-genome landscape of Medicago truncatula symbiotic genes.</title>
        <authorList>
            <person name="Pecrix Y."/>
            <person name="Gamas P."/>
            <person name="Carrere S."/>
        </authorList>
    </citation>
    <scope>NUCLEOTIDE SEQUENCE</scope>
    <source>
        <tissue evidence="3">Leaves</tissue>
    </source>
</reference>
<reference evidence="2 5" key="1">
    <citation type="journal article" date="2011" name="Nature">
        <title>The Medicago genome provides insight into the evolution of rhizobial symbioses.</title>
        <authorList>
            <person name="Young N.D."/>
            <person name="Debelle F."/>
            <person name="Oldroyd G.E."/>
            <person name="Geurts R."/>
            <person name="Cannon S.B."/>
            <person name="Udvardi M.K."/>
            <person name="Benedito V.A."/>
            <person name="Mayer K.F."/>
            <person name="Gouzy J."/>
            <person name="Schoof H."/>
            <person name="Van de Peer Y."/>
            <person name="Proost S."/>
            <person name="Cook D.R."/>
            <person name="Meyers B.C."/>
            <person name="Spannagl M."/>
            <person name="Cheung F."/>
            <person name="De Mita S."/>
            <person name="Krishnakumar V."/>
            <person name="Gundlach H."/>
            <person name="Zhou S."/>
            <person name="Mudge J."/>
            <person name="Bharti A.K."/>
            <person name="Murray J.D."/>
            <person name="Naoumkina M.A."/>
            <person name="Rosen B."/>
            <person name="Silverstein K.A."/>
            <person name="Tang H."/>
            <person name="Rombauts S."/>
            <person name="Zhao P.X."/>
            <person name="Zhou P."/>
            <person name="Barbe V."/>
            <person name="Bardou P."/>
            <person name="Bechner M."/>
            <person name="Bellec A."/>
            <person name="Berger A."/>
            <person name="Berges H."/>
            <person name="Bidwell S."/>
            <person name="Bisseling T."/>
            <person name="Choisne N."/>
            <person name="Couloux A."/>
            <person name="Denny R."/>
            <person name="Deshpande S."/>
            <person name="Dai X."/>
            <person name="Doyle J.J."/>
            <person name="Dudez A.M."/>
            <person name="Farmer A.D."/>
            <person name="Fouteau S."/>
            <person name="Franken C."/>
            <person name="Gibelin C."/>
            <person name="Gish J."/>
            <person name="Goldstein S."/>
            <person name="Gonzalez A.J."/>
            <person name="Green P.J."/>
            <person name="Hallab A."/>
            <person name="Hartog M."/>
            <person name="Hua A."/>
            <person name="Humphray S.J."/>
            <person name="Jeong D.H."/>
            <person name="Jing Y."/>
            <person name="Jocker A."/>
            <person name="Kenton S.M."/>
            <person name="Kim D.J."/>
            <person name="Klee K."/>
            <person name="Lai H."/>
            <person name="Lang C."/>
            <person name="Lin S."/>
            <person name="Macmil S.L."/>
            <person name="Magdelenat G."/>
            <person name="Matthews L."/>
            <person name="McCorrison J."/>
            <person name="Monaghan E.L."/>
            <person name="Mun J.H."/>
            <person name="Najar F.Z."/>
            <person name="Nicholson C."/>
            <person name="Noirot C."/>
            <person name="O'Bleness M."/>
            <person name="Paule C.R."/>
            <person name="Poulain J."/>
            <person name="Prion F."/>
            <person name="Qin B."/>
            <person name="Qu C."/>
            <person name="Retzel E.F."/>
            <person name="Riddle C."/>
            <person name="Sallet E."/>
            <person name="Samain S."/>
            <person name="Samson N."/>
            <person name="Sanders I."/>
            <person name="Saurat O."/>
            <person name="Scarpelli C."/>
            <person name="Schiex T."/>
            <person name="Segurens B."/>
            <person name="Severin A.J."/>
            <person name="Sherrier D.J."/>
            <person name="Shi R."/>
            <person name="Sims S."/>
            <person name="Singer S.R."/>
            <person name="Sinharoy S."/>
            <person name="Sterck L."/>
            <person name="Viollet A."/>
            <person name="Wang B.B."/>
            <person name="Wang K."/>
            <person name="Wang M."/>
            <person name="Wang X."/>
            <person name="Warfsmann J."/>
            <person name="Weissenbach J."/>
            <person name="White D.D."/>
            <person name="White J.D."/>
            <person name="Wiley G.B."/>
            <person name="Wincker P."/>
            <person name="Xing Y."/>
            <person name="Yang L."/>
            <person name="Yao Z."/>
            <person name="Ying F."/>
            <person name="Zhai J."/>
            <person name="Zhou L."/>
            <person name="Zuber A."/>
            <person name="Denarie J."/>
            <person name="Dixon R.A."/>
            <person name="May G.D."/>
            <person name="Schwartz D.C."/>
            <person name="Rogers J."/>
            <person name="Quetier F."/>
            <person name="Town C.D."/>
            <person name="Roe B.A."/>
        </authorList>
    </citation>
    <scope>NUCLEOTIDE SEQUENCE [LARGE SCALE GENOMIC DNA]</scope>
    <source>
        <strain evidence="2">A17</strain>
        <strain evidence="4 5">cv. Jemalong A17</strain>
    </source>
</reference>
<dbReference type="STRING" id="3880.G7K4V5"/>
<evidence type="ECO:0000313" key="3">
    <source>
        <dbReference type="EMBL" id="RHN58081.1"/>
    </source>
</evidence>
<dbReference type="InterPro" id="IPR001810">
    <property type="entry name" value="F-box_dom"/>
</dbReference>
<organism evidence="2 5">
    <name type="scientific">Medicago truncatula</name>
    <name type="common">Barrel medic</name>
    <name type="synonym">Medicago tribuloides</name>
    <dbReference type="NCBI Taxonomy" id="3880"/>
    <lineage>
        <taxon>Eukaryota</taxon>
        <taxon>Viridiplantae</taxon>
        <taxon>Streptophyta</taxon>
        <taxon>Embryophyta</taxon>
        <taxon>Tracheophyta</taxon>
        <taxon>Spermatophyta</taxon>
        <taxon>Magnoliopsida</taxon>
        <taxon>eudicotyledons</taxon>
        <taxon>Gunneridae</taxon>
        <taxon>Pentapetalae</taxon>
        <taxon>rosids</taxon>
        <taxon>fabids</taxon>
        <taxon>Fabales</taxon>
        <taxon>Fabaceae</taxon>
        <taxon>Papilionoideae</taxon>
        <taxon>50 kb inversion clade</taxon>
        <taxon>NPAAA clade</taxon>
        <taxon>Hologalegina</taxon>
        <taxon>IRL clade</taxon>
        <taxon>Trifolieae</taxon>
        <taxon>Medicago</taxon>
    </lineage>
</organism>
<reference evidence="4" key="3">
    <citation type="submission" date="2015-04" db="UniProtKB">
        <authorList>
            <consortium name="EnsemblPlants"/>
        </authorList>
    </citation>
    <scope>IDENTIFICATION</scope>
    <source>
        <strain evidence="4">cv. Jemalong A17</strain>
    </source>
</reference>
<protein>
    <submittedName>
        <fullName evidence="2">F-box protein interaction domain protein</fullName>
    </submittedName>
    <submittedName>
        <fullName evidence="3">Putative F-box domain, leucine-rich repeat domain, L domain-containing protein</fullName>
    </submittedName>
</protein>
<dbReference type="PANTHER" id="PTHR31672">
    <property type="entry name" value="BNACNNG10540D PROTEIN"/>
    <property type="match status" value="1"/>
</dbReference>
<dbReference type="NCBIfam" id="TIGR01640">
    <property type="entry name" value="F_box_assoc_1"/>
    <property type="match status" value="1"/>
</dbReference>
<dbReference type="HOGENOM" id="CLU_027176_5_0_1"/>
<gene>
    <name evidence="2" type="ordered locus">MTR_5g096900</name>
    <name evidence="3" type="ORF">MtrunA17_Chr5g0447271</name>
</gene>
<dbReference type="SMART" id="SM00256">
    <property type="entry name" value="FBOX"/>
    <property type="match status" value="1"/>
</dbReference>
<evidence type="ECO:0000313" key="4">
    <source>
        <dbReference type="EnsemblPlants" id="AET00875"/>
    </source>
</evidence>
<accession>G7K4V5</accession>
<dbReference type="PANTHER" id="PTHR31672:SF13">
    <property type="entry name" value="F-BOX PROTEIN CPR30-LIKE"/>
    <property type="match status" value="1"/>
</dbReference>
<dbReference type="AlphaFoldDB" id="G7K4V5"/>
<name>G7K4V5_MEDTR</name>
<evidence type="ECO:0000313" key="2">
    <source>
        <dbReference type="EMBL" id="AET00875.1"/>
    </source>
</evidence>
<dbReference type="InterPro" id="IPR050796">
    <property type="entry name" value="SCF_F-box_component"/>
</dbReference>
<proteinExistence type="predicted"/>
<feature type="domain" description="F-box" evidence="1">
    <location>
        <begin position="12"/>
        <end position="52"/>
    </location>
</feature>
<dbReference type="InterPro" id="IPR006527">
    <property type="entry name" value="F-box-assoc_dom_typ1"/>
</dbReference>